<proteinExistence type="predicted"/>
<dbReference type="PRINTS" id="PR01217">
    <property type="entry name" value="PRICHEXTENSN"/>
</dbReference>
<organism evidence="2 3">
    <name type="scientific">Mycolicibacterium komossense</name>
    <dbReference type="NCBI Taxonomy" id="1779"/>
    <lineage>
        <taxon>Bacteria</taxon>
        <taxon>Bacillati</taxon>
        <taxon>Actinomycetota</taxon>
        <taxon>Actinomycetes</taxon>
        <taxon>Mycobacteriales</taxon>
        <taxon>Mycobacteriaceae</taxon>
        <taxon>Mycolicibacterium</taxon>
    </lineage>
</organism>
<name>A0ABT3CDB0_9MYCO</name>
<comment type="caution">
    <text evidence="2">The sequence shown here is derived from an EMBL/GenBank/DDBJ whole genome shotgun (WGS) entry which is preliminary data.</text>
</comment>
<sequence length="275" mass="27481">MAIGGAGLVALVAAIGLFIATYKYSDKPAAVPSESTPSVVASAPAPVPEPPPPPPAPSPAPAMFSAAPAPAENAMAFGQTSQSAASIPDFSLPKIDWPTGDAPAVGWPNIDWNAVLAAPLAAQNAQQAGNIVGGVTGTAGSVFAGASSIVGDLILASAYNQNNGNIATLDPVSALLAVMAAPPPDAAVATAVSRLQTLPTLQMPDILAGLRSLPPIALPAPPDLTKLPPPPDLTKLPPLVLPPPPDLMSLPSISLPPPPSIGLPSFGPPHLWPFF</sequence>
<evidence type="ECO:0000256" key="1">
    <source>
        <dbReference type="SAM" id="MobiDB-lite"/>
    </source>
</evidence>
<feature type="compositionally biased region" description="Pro residues" evidence="1">
    <location>
        <begin position="45"/>
        <end position="60"/>
    </location>
</feature>
<protein>
    <submittedName>
        <fullName evidence="2">Uncharacterized protein</fullName>
    </submittedName>
</protein>
<feature type="region of interest" description="Disordered" evidence="1">
    <location>
        <begin position="29"/>
        <end position="62"/>
    </location>
</feature>
<dbReference type="RefSeq" id="WP_264068404.1">
    <property type="nucleotide sequence ID" value="NZ_JACKTY010000029.1"/>
</dbReference>
<reference evidence="2 3" key="1">
    <citation type="journal article" date="2022" name="BMC Genomics">
        <title>Comparative genome analysis of mycobacteria focusing on tRNA and non-coding RNA.</title>
        <authorList>
            <person name="Behra P.R.K."/>
            <person name="Pettersson B.M.F."/>
            <person name="Ramesh M."/>
            <person name="Das S."/>
            <person name="Dasgupta S."/>
            <person name="Kirsebom L.A."/>
        </authorList>
    </citation>
    <scope>NUCLEOTIDE SEQUENCE [LARGE SCALE GENOMIC DNA]</scope>
    <source>
        <strain evidence="2 3">DSM 44078</strain>
    </source>
</reference>
<feature type="compositionally biased region" description="Low complexity" evidence="1">
    <location>
        <begin position="29"/>
        <end position="44"/>
    </location>
</feature>
<accession>A0ABT3CDB0</accession>
<dbReference type="EMBL" id="JACKTY010000029">
    <property type="protein sequence ID" value="MCV7227475.1"/>
    <property type="molecule type" value="Genomic_DNA"/>
</dbReference>
<evidence type="ECO:0000313" key="3">
    <source>
        <dbReference type="Proteomes" id="UP001526201"/>
    </source>
</evidence>
<keyword evidence="3" id="KW-1185">Reference proteome</keyword>
<gene>
    <name evidence="2" type="ORF">H7J73_15685</name>
</gene>
<evidence type="ECO:0000313" key="2">
    <source>
        <dbReference type="EMBL" id="MCV7227475.1"/>
    </source>
</evidence>
<dbReference type="Proteomes" id="UP001526201">
    <property type="component" value="Unassembled WGS sequence"/>
</dbReference>